<sequence>MDPLVTGGPFDIPELRHQLSRFVSVKTAWSCVRVSKAWATTFIPVIWYEVDFAIHPRFAALSPPTIGKHGHLIRIVKNATSFTHVVVLANIRVDQLTSLHVETTASVLHHEYAYEIVSRNSASLQDIHLYAATVPANKRNSLAHFVSVPALIPFSAASLEVNESSSVLRSLTLSNLCLTGSGFMSILLASPLLSELRLLGTDVVGIPNWSFRHAGVKVFVSWLKNIIRSEAESSVDGASLLAYFPALKVLHVNDQEGRSTALSANKIKRDLARYCPTLSVFHLQDNTGAIIPKFCYNAPSNLTEIAYLYEHTSPEVLTSILLHQHSLTSVSVFCSDDIFTASRHEVIPVSDHFEASGRLLQLIPRGCPQLEVLSLHLHEMDMDEVERGEWACKNLKTLRVRIKGLDTKKAISKTLSQWYAGLVTTSKASWSAATTTTTTTNSIGTESSQDVDEHCGTAEGGGSKSDGSSDGGGLEFLHTSIEARVARHLLKFEKLETVWLGYKTWSL</sequence>
<feature type="region of interest" description="Disordered" evidence="1">
    <location>
        <begin position="434"/>
        <end position="471"/>
    </location>
</feature>
<organism evidence="2 3">
    <name type="scientific">Linnemannia elongata AG-77</name>
    <dbReference type="NCBI Taxonomy" id="1314771"/>
    <lineage>
        <taxon>Eukaryota</taxon>
        <taxon>Fungi</taxon>
        <taxon>Fungi incertae sedis</taxon>
        <taxon>Mucoromycota</taxon>
        <taxon>Mortierellomycotina</taxon>
        <taxon>Mortierellomycetes</taxon>
        <taxon>Mortierellales</taxon>
        <taxon>Mortierellaceae</taxon>
        <taxon>Linnemannia</taxon>
    </lineage>
</organism>
<accession>A0A197JIV5</accession>
<dbReference type="Gene3D" id="3.80.10.10">
    <property type="entry name" value="Ribonuclease Inhibitor"/>
    <property type="match status" value="1"/>
</dbReference>
<evidence type="ECO:0008006" key="4">
    <source>
        <dbReference type="Google" id="ProtNLM"/>
    </source>
</evidence>
<evidence type="ECO:0000313" key="3">
    <source>
        <dbReference type="Proteomes" id="UP000078512"/>
    </source>
</evidence>
<dbReference type="Proteomes" id="UP000078512">
    <property type="component" value="Unassembled WGS sequence"/>
</dbReference>
<feature type="compositionally biased region" description="Low complexity" evidence="1">
    <location>
        <begin position="434"/>
        <end position="448"/>
    </location>
</feature>
<dbReference type="AlphaFoldDB" id="A0A197JIV5"/>
<feature type="non-terminal residue" evidence="2">
    <location>
        <position position="507"/>
    </location>
</feature>
<evidence type="ECO:0000256" key="1">
    <source>
        <dbReference type="SAM" id="MobiDB-lite"/>
    </source>
</evidence>
<dbReference type="InterPro" id="IPR032675">
    <property type="entry name" value="LRR_dom_sf"/>
</dbReference>
<feature type="compositionally biased region" description="Gly residues" evidence="1">
    <location>
        <begin position="458"/>
        <end position="471"/>
    </location>
</feature>
<keyword evidence="3" id="KW-1185">Reference proteome</keyword>
<name>A0A197JIV5_9FUNG</name>
<protein>
    <recommendedName>
        <fullName evidence="4">F-box domain-containing protein</fullName>
    </recommendedName>
</protein>
<evidence type="ECO:0000313" key="2">
    <source>
        <dbReference type="EMBL" id="OAQ24446.1"/>
    </source>
</evidence>
<dbReference type="SUPFAM" id="SSF52047">
    <property type="entry name" value="RNI-like"/>
    <property type="match status" value="1"/>
</dbReference>
<dbReference type="EMBL" id="KV442094">
    <property type="protein sequence ID" value="OAQ24446.1"/>
    <property type="molecule type" value="Genomic_DNA"/>
</dbReference>
<gene>
    <name evidence="2" type="ORF">K457DRAFT_141942</name>
</gene>
<dbReference type="OrthoDB" id="2437965at2759"/>
<reference evidence="2 3" key="1">
    <citation type="submission" date="2016-05" db="EMBL/GenBank/DDBJ databases">
        <title>Genome sequencing reveals origins of a unique bacterial endosymbiosis in the earliest lineages of terrestrial Fungi.</title>
        <authorList>
            <consortium name="DOE Joint Genome Institute"/>
            <person name="Uehling J."/>
            <person name="Gryganskyi A."/>
            <person name="Hameed K."/>
            <person name="Tschaplinski T."/>
            <person name="Misztal P."/>
            <person name="Wu S."/>
            <person name="Desiro A."/>
            <person name="Vande Pol N."/>
            <person name="Du Z.-Y."/>
            <person name="Zienkiewicz A."/>
            <person name="Zienkiewicz K."/>
            <person name="Morin E."/>
            <person name="Tisserant E."/>
            <person name="Splivallo R."/>
            <person name="Hainaut M."/>
            <person name="Henrissat B."/>
            <person name="Ohm R."/>
            <person name="Kuo A."/>
            <person name="Yan J."/>
            <person name="Lipzen A."/>
            <person name="Nolan M."/>
            <person name="Labutti K."/>
            <person name="Barry K."/>
            <person name="Goldstein A."/>
            <person name="Labbe J."/>
            <person name="Schadt C."/>
            <person name="Tuskan G."/>
            <person name="Grigoriev I."/>
            <person name="Martin F."/>
            <person name="Vilgalys R."/>
            <person name="Bonito G."/>
        </authorList>
    </citation>
    <scope>NUCLEOTIDE SEQUENCE [LARGE SCALE GENOMIC DNA]</scope>
    <source>
        <strain evidence="2 3">AG-77</strain>
    </source>
</reference>
<proteinExistence type="predicted"/>